<keyword evidence="3" id="KW-1185">Reference proteome</keyword>
<evidence type="ECO:0000313" key="3">
    <source>
        <dbReference type="Proteomes" id="UP001202922"/>
    </source>
</evidence>
<proteinExistence type="predicted"/>
<organism evidence="2 3">
    <name type="scientific">Sinomonas terrae</name>
    <dbReference type="NCBI Taxonomy" id="2908838"/>
    <lineage>
        <taxon>Bacteria</taxon>
        <taxon>Bacillati</taxon>
        <taxon>Actinomycetota</taxon>
        <taxon>Actinomycetes</taxon>
        <taxon>Micrococcales</taxon>
        <taxon>Micrococcaceae</taxon>
        <taxon>Sinomonas</taxon>
    </lineage>
</organism>
<keyword evidence="1" id="KW-0732">Signal</keyword>
<dbReference type="RefSeq" id="WP_241056004.1">
    <property type="nucleotide sequence ID" value="NZ_JAKZBV010000001.1"/>
</dbReference>
<protein>
    <submittedName>
        <fullName evidence="2">Uncharacterized protein</fullName>
    </submittedName>
</protein>
<comment type="caution">
    <text evidence="2">The sequence shown here is derived from an EMBL/GenBank/DDBJ whole genome shotgun (WGS) entry which is preliminary data.</text>
</comment>
<name>A0ABS9U6V4_9MICC</name>
<sequence length="53" mass="5309">MRRTTKALAVLAVSGIALGAGAAAASADTVDSTVSGGSLWRCQIFCVRGDGRI</sequence>
<feature type="signal peptide" evidence="1">
    <location>
        <begin position="1"/>
        <end position="22"/>
    </location>
</feature>
<gene>
    <name evidence="2" type="ORF">L0M17_19340</name>
</gene>
<accession>A0ABS9U6V4</accession>
<dbReference type="EMBL" id="JAKZBV010000001">
    <property type="protein sequence ID" value="MCH6472092.1"/>
    <property type="molecule type" value="Genomic_DNA"/>
</dbReference>
<evidence type="ECO:0000256" key="1">
    <source>
        <dbReference type="SAM" id="SignalP"/>
    </source>
</evidence>
<reference evidence="2 3" key="1">
    <citation type="submission" date="2022-03" db="EMBL/GenBank/DDBJ databases">
        <title>Sinomonas sp. isolated from a soil.</title>
        <authorList>
            <person name="Han J."/>
            <person name="Kim D.-U."/>
        </authorList>
    </citation>
    <scope>NUCLEOTIDE SEQUENCE [LARGE SCALE GENOMIC DNA]</scope>
    <source>
        <strain evidence="2 3">5-5</strain>
    </source>
</reference>
<feature type="chain" id="PRO_5045915745" evidence="1">
    <location>
        <begin position="23"/>
        <end position="53"/>
    </location>
</feature>
<evidence type="ECO:0000313" key="2">
    <source>
        <dbReference type="EMBL" id="MCH6472092.1"/>
    </source>
</evidence>
<dbReference type="Proteomes" id="UP001202922">
    <property type="component" value="Unassembled WGS sequence"/>
</dbReference>